<comment type="similarity">
    <text evidence="7 8">Belongs to the FtsA/MreB family.</text>
</comment>
<dbReference type="Gene3D" id="3.30.420.40">
    <property type="match status" value="2"/>
</dbReference>
<evidence type="ECO:0000256" key="4">
    <source>
        <dbReference type="ARBA" id="ARBA00023016"/>
    </source>
</evidence>
<evidence type="ECO:0000256" key="6">
    <source>
        <dbReference type="ARBA" id="ARBA00023306"/>
    </source>
</evidence>
<keyword evidence="4" id="KW-0346">Stress response</keyword>
<sequence length="456" mass="49545">MSNSTLLVGLDIGTTAVKAVVADASANEIQVIGAVTEPTKGMRQGKIVDIDQTAVAIGQALKNVAQKTNAKIYRVVTGIPVGMLQLETASGLINIGENGREVTDNDVRRVLEVAIKRAQKSGRDPITFLPSKFLIDGKTDVDDPQKMIAHSLEVHGILLTAPTTDLHNIKKAIERAGYENNFFVPTPLAIASVALDEGERTFGSIILDLGGGTTTATVIHENKIKYATIDLEGGNDITKDISVVLGTSKHDAEQIKLDYGSADPELASKDDKFAVKSVGQSEQQMVSENYLSQIIAARLDQILSRIGKGLESHDAFNLPGGVIITGGASSLQAVDPVVQDKFDVKTRIYQPEQMGLRNPAYAASYGVVNYAYHLSEIDFLANNVIYGKQISKAEADLKFEDNHTKIFKRKAEVSENKPKEAYNDNVAPRVNRDQKGAEKSESNKKGLREFFKKFFD</sequence>
<dbReference type="OrthoDB" id="9768127at2"/>
<dbReference type="Pfam" id="PF14450">
    <property type="entry name" value="FtsA"/>
    <property type="match status" value="1"/>
</dbReference>
<evidence type="ECO:0000256" key="7">
    <source>
        <dbReference type="HAMAP-Rule" id="MF_02033"/>
    </source>
</evidence>
<keyword evidence="12" id="KW-1185">Reference proteome</keyword>
<comment type="caution">
    <text evidence="11">The sequence shown here is derived from an EMBL/GenBank/DDBJ whole genome shotgun (WGS) entry which is preliminary data.</text>
</comment>
<comment type="subunit">
    <text evidence="7">Self-interacts. Interacts with FtsZ.</text>
</comment>
<dbReference type="SMART" id="SM00842">
    <property type="entry name" value="FtsA"/>
    <property type="match status" value="1"/>
</dbReference>
<evidence type="ECO:0000259" key="10">
    <source>
        <dbReference type="SMART" id="SM00842"/>
    </source>
</evidence>
<dbReference type="InterPro" id="IPR050696">
    <property type="entry name" value="FtsA/MreB"/>
</dbReference>
<dbReference type="AlphaFoldDB" id="A0A0R1S3G2"/>
<feature type="compositionally biased region" description="Basic and acidic residues" evidence="9">
    <location>
        <begin position="410"/>
        <end position="422"/>
    </location>
</feature>
<gene>
    <name evidence="7" type="primary">ftsA</name>
    <name evidence="11" type="ORF">FC23_GL000715</name>
</gene>
<dbReference type="GO" id="GO:0009898">
    <property type="term" value="C:cytoplasmic side of plasma membrane"/>
    <property type="evidence" value="ECO:0007669"/>
    <property type="project" value="UniProtKB-UniRule"/>
</dbReference>
<dbReference type="GO" id="GO:0043093">
    <property type="term" value="P:FtsZ-dependent cytokinesis"/>
    <property type="evidence" value="ECO:0007669"/>
    <property type="project" value="UniProtKB-UniRule"/>
</dbReference>
<feature type="domain" description="SHS2" evidence="10">
    <location>
        <begin position="7"/>
        <end position="194"/>
    </location>
</feature>
<reference evidence="11 12" key="1">
    <citation type="journal article" date="2015" name="Genome Announc.">
        <title>Expanding the biotechnology potential of lactobacilli through comparative genomics of 213 strains and associated genera.</title>
        <authorList>
            <person name="Sun Z."/>
            <person name="Harris H.M."/>
            <person name="McCann A."/>
            <person name="Guo C."/>
            <person name="Argimon S."/>
            <person name="Zhang W."/>
            <person name="Yang X."/>
            <person name="Jeffery I.B."/>
            <person name="Cooney J.C."/>
            <person name="Kagawa T.F."/>
            <person name="Liu W."/>
            <person name="Song Y."/>
            <person name="Salvetti E."/>
            <person name="Wrobel A."/>
            <person name="Rasinkangas P."/>
            <person name="Parkhill J."/>
            <person name="Rea M.C."/>
            <person name="O'Sullivan O."/>
            <person name="Ritari J."/>
            <person name="Douillard F.P."/>
            <person name="Paul Ross R."/>
            <person name="Yang R."/>
            <person name="Briner A.E."/>
            <person name="Felis G.E."/>
            <person name="de Vos W.M."/>
            <person name="Barrangou R."/>
            <person name="Klaenhammer T.R."/>
            <person name="Caufield P.W."/>
            <person name="Cui Y."/>
            <person name="Zhang H."/>
            <person name="O'Toole P.W."/>
        </authorList>
    </citation>
    <scope>NUCLEOTIDE SEQUENCE [LARGE SCALE GENOMIC DNA]</scope>
    <source>
        <strain evidence="11 12">DSM 15354</strain>
    </source>
</reference>
<proteinExistence type="inferred from homology"/>
<evidence type="ECO:0000313" key="12">
    <source>
        <dbReference type="Proteomes" id="UP000051931"/>
    </source>
</evidence>
<dbReference type="NCBIfam" id="TIGR01174">
    <property type="entry name" value="ftsA"/>
    <property type="match status" value="1"/>
</dbReference>
<dbReference type="Gene3D" id="3.30.1490.110">
    <property type="match status" value="1"/>
</dbReference>
<feature type="region of interest" description="Disordered" evidence="9">
    <location>
        <begin position="410"/>
        <end position="444"/>
    </location>
</feature>
<keyword evidence="2 7" id="KW-1003">Cell membrane</keyword>
<dbReference type="RefSeq" id="WP_027825455.1">
    <property type="nucleotide sequence ID" value="NZ_AZFB01000003.1"/>
</dbReference>
<dbReference type="PATRIC" id="fig|1122152.4.peg.728"/>
<dbReference type="EMBL" id="AZFB01000003">
    <property type="protein sequence ID" value="KRL63473.1"/>
    <property type="molecule type" value="Genomic_DNA"/>
</dbReference>
<comment type="similarity">
    <text evidence="1">Belongs to the heat shock protein 70 family.</text>
</comment>
<keyword evidence="6 7" id="KW-0131">Cell cycle</keyword>
<evidence type="ECO:0000256" key="9">
    <source>
        <dbReference type="SAM" id="MobiDB-lite"/>
    </source>
</evidence>
<evidence type="ECO:0000256" key="8">
    <source>
        <dbReference type="PIRNR" id="PIRNR003101"/>
    </source>
</evidence>
<dbReference type="eggNOG" id="COG0849">
    <property type="taxonomic scope" value="Bacteria"/>
</dbReference>
<dbReference type="PIRSF" id="PIRSF003101">
    <property type="entry name" value="FtsA"/>
    <property type="match status" value="1"/>
</dbReference>
<dbReference type="Pfam" id="PF02491">
    <property type="entry name" value="SHS2_FTSA"/>
    <property type="match status" value="1"/>
</dbReference>
<dbReference type="HAMAP" id="MF_02033">
    <property type="entry name" value="FtsA"/>
    <property type="match status" value="1"/>
</dbReference>
<dbReference type="GO" id="GO:0032153">
    <property type="term" value="C:cell division site"/>
    <property type="evidence" value="ECO:0007669"/>
    <property type="project" value="UniProtKB-UniRule"/>
</dbReference>
<dbReference type="PANTHER" id="PTHR32432">
    <property type="entry name" value="CELL DIVISION PROTEIN FTSA-RELATED"/>
    <property type="match status" value="1"/>
</dbReference>
<evidence type="ECO:0000256" key="3">
    <source>
        <dbReference type="ARBA" id="ARBA00022618"/>
    </source>
</evidence>
<protein>
    <recommendedName>
        <fullName evidence="7 8">Cell division protein FtsA</fullName>
    </recommendedName>
</protein>
<dbReference type="SUPFAM" id="SSF53067">
    <property type="entry name" value="Actin-like ATPase domain"/>
    <property type="match status" value="2"/>
</dbReference>
<dbReference type="STRING" id="1122152.GCA_000425905_00151"/>
<keyword evidence="3 7" id="KW-0132">Cell division</keyword>
<dbReference type="CDD" id="cd24048">
    <property type="entry name" value="ASKHA_NBD_FtsA"/>
    <property type="match status" value="1"/>
</dbReference>
<dbReference type="PANTHER" id="PTHR32432:SF4">
    <property type="entry name" value="CELL DIVISION PROTEIN FTSA"/>
    <property type="match status" value="1"/>
</dbReference>
<accession>A0A0R1S3G2</accession>
<evidence type="ECO:0000256" key="5">
    <source>
        <dbReference type="ARBA" id="ARBA00023136"/>
    </source>
</evidence>
<evidence type="ECO:0000256" key="2">
    <source>
        <dbReference type="ARBA" id="ARBA00022475"/>
    </source>
</evidence>
<comment type="function">
    <text evidence="7 8">Cell division protein that is involved in the assembly of the Z ring. May serve as a membrane anchor for the Z ring.</text>
</comment>
<dbReference type="InterPro" id="IPR018181">
    <property type="entry name" value="Heat_shock_70_CS"/>
</dbReference>
<organism evidence="11 12">
    <name type="scientific">Lactobacillus psittaci DSM 15354</name>
    <dbReference type="NCBI Taxonomy" id="1122152"/>
    <lineage>
        <taxon>Bacteria</taxon>
        <taxon>Bacillati</taxon>
        <taxon>Bacillota</taxon>
        <taxon>Bacilli</taxon>
        <taxon>Lactobacillales</taxon>
        <taxon>Lactobacillaceae</taxon>
        <taxon>Lactobacillus</taxon>
    </lineage>
</organism>
<dbReference type="InterPro" id="IPR003494">
    <property type="entry name" value="SHS2_FtsA"/>
</dbReference>
<evidence type="ECO:0000256" key="1">
    <source>
        <dbReference type="ARBA" id="ARBA00007381"/>
    </source>
</evidence>
<dbReference type="InterPro" id="IPR043129">
    <property type="entry name" value="ATPase_NBD"/>
</dbReference>
<keyword evidence="5 7" id="KW-0472">Membrane</keyword>
<dbReference type="PROSITE" id="PS00329">
    <property type="entry name" value="HSP70_2"/>
    <property type="match status" value="1"/>
</dbReference>
<dbReference type="Proteomes" id="UP000051931">
    <property type="component" value="Unassembled WGS sequence"/>
</dbReference>
<feature type="compositionally biased region" description="Basic and acidic residues" evidence="9">
    <location>
        <begin position="430"/>
        <end position="444"/>
    </location>
</feature>
<comment type="subcellular location">
    <subcellularLocation>
        <location evidence="7">Cell membrane</location>
        <topology evidence="7">Peripheral membrane protein</topology>
        <orientation evidence="7">Cytoplasmic side</orientation>
    </subcellularLocation>
    <text evidence="7">Localizes to the Z ring in an FtsZ-dependent manner. Targeted to the membrane through a conserved C-terminal amphipathic helix.</text>
</comment>
<name>A0A0R1S3G2_9LACO</name>
<evidence type="ECO:0000313" key="11">
    <source>
        <dbReference type="EMBL" id="KRL63473.1"/>
    </source>
</evidence>
<dbReference type="InterPro" id="IPR020823">
    <property type="entry name" value="Cell_div_FtsA"/>
</dbReference>